<dbReference type="Pfam" id="PF04055">
    <property type="entry name" value="Radical_SAM"/>
    <property type="match status" value="1"/>
</dbReference>
<evidence type="ECO:0000256" key="5">
    <source>
        <dbReference type="ARBA" id="ARBA00022723"/>
    </source>
</evidence>
<keyword evidence="6" id="KW-0408">Iron</keyword>
<dbReference type="SFLD" id="SFLDS00029">
    <property type="entry name" value="Radical_SAM"/>
    <property type="match status" value="1"/>
</dbReference>
<name>A0A381T6K4_9ZZZZ</name>
<dbReference type="SFLD" id="SFLDG01123">
    <property type="entry name" value="methyltransferase_(Class_B)"/>
    <property type="match status" value="1"/>
</dbReference>
<evidence type="ECO:0000256" key="6">
    <source>
        <dbReference type="ARBA" id="ARBA00023004"/>
    </source>
</evidence>
<dbReference type="PANTHER" id="PTHR43409:SF7">
    <property type="entry name" value="BLL1977 PROTEIN"/>
    <property type="match status" value="1"/>
</dbReference>
<dbReference type="PROSITE" id="PS51918">
    <property type="entry name" value="RADICAL_SAM"/>
    <property type="match status" value="1"/>
</dbReference>
<keyword evidence="2" id="KW-0489">Methyltransferase</keyword>
<dbReference type="SMART" id="SM00729">
    <property type="entry name" value="Elp3"/>
    <property type="match status" value="1"/>
</dbReference>
<dbReference type="SFLD" id="SFLDG01082">
    <property type="entry name" value="B12-binding_domain_containing"/>
    <property type="match status" value="1"/>
</dbReference>
<dbReference type="GO" id="GO:0051539">
    <property type="term" value="F:4 iron, 4 sulfur cluster binding"/>
    <property type="evidence" value="ECO:0007669"/>
    <property type="project" value="UniProtKB-KW"/>
</dbReference>
<dbReference type="AlphaFoldDB" id="A0A381T6K4"/>
<protein>
    <recommendedName>
        <fullName evidence="8">Radical SAM core domain-containing protein</fullName>
    </recommendedName>
</protein>
<evidence type="ECO:0000259" key="8">
    <source>
        <dbReference type="PROSITE" id="PS51918"/>
    </source>
</evidence>
<comment type="cofactor">
    <cofactor evidence="1">
        <name>[4Fe-4S] cluster</name>
        <dbReference type="ChEBI" id="CHEBI:49883"/>
    </cofactor>
</comment>
<proteinExistence type="predicted"/>
<dbReference type="InterPro" id="IPR058240">
    <property type="entry name" value="rSAM_sf"/>
</dbReference>
<evidence type="ECO:0000256" key="1">
    <source>
        <dbReference type="ARBA" id="ARBA00001966"/>
    </source>
</evidence>
<dbReference type="Gene3D" id="3.80.30.20">
    <property type="entry name" value="tm_1862 like domain"/>
    <property type="match status" value="1"/>
</dbReference>
<evidence type="ECO:0000256" key="7">
    <source>
        <dbReference type="ARBA" id="ARBA00023014"/>
    </source>
</evidence>
<keyword evidence="4" id="KW-0949">S-adenosyl-L-methionine</keyword>
<dbReference type="GO" id="GO:0003824">
    <property type="term" value="F:catalytic activity"/>
    <property type="evidence" value="ECO:0007669"/>
    <property type="project" value="InterPro"/>
</dbReference>
<reference evidence="9" key="1">
    <citation type="submission" date="2018-05" db="EMBL/GenBank/DDBJ databases">
        <authorList>
            <person name="Lanie J.A."/>
            <person name="Ng W.-L."/>
            <person name="Kazmierczak K.M."/>
            <person name="Andrzejewski T.M."/>
            <person name="Davidsen T.M."/>
            <person name="Wayne K.J."/>
            <person name="Tettelin H."/>
            <person name="Glass J.I."/>
            <person name="Rusch D."/>
            <person name="Podicherti R."/>
            <person name="Tsui H.-C.T."/>
            <person name="Winkler M.E."/>
        </authorList>
    </citation>
    <scope>NUCLEOTIDE SEQUENCE</scope>
</reference>
<keyword evidence="5" id="KW-0479">Metal-binding</keyword>
<dbReference type="InterPro" id="IPR006638">
    <property type="entry name" value="Elp3/MiaA/NifB-like_rSAM"/>
</dbReference>
<evidence type="ECO:0000256" key="3">
    <source>
        <dbReference type="ARBA" id="ARBA00022679"/>
    </source>
</evidence>
<sequence length="505" mass="58420">MRVLLVNPPDVDGQLTDREDRHAGFCSGLYPPYTAASILGVLRQRIPDLDLQVFDARLENLPVDQGLQQVHALKPDLIICLLGTYTLDEDRPYAELEYPTIGVICPSSVDPKEAIELFGLTTPYFTKTEIENTLAEAVKEFQETGDIRKTPGMVLQQGNQLLDTGASQFQSVSEFAMPAFDLLPMDEFFRLQKERLGWHWEFGSNRYMWMVTSKGCVKQCTYCSSSTLRPFYKTPQQVVDEIRHYIDTYQVRHFDFIDSEFTVNVARAKEICQGFIDAKLNIKWVAHNIIELVDEEMMRLMGEAGCLKLKYGLETADPEIQRRILKPWSIPQAKKAFDLTKKYGMKAQANFMVGFLGETKETLKQTHRAFVELEPDIVCSSILFPTPSTAFYEELKARDLLLVRNWSEYKKYGKMVFKHDHYTTWEEFQDAWAWLEARIARSLAWKRLFRRNGQPFLLKVINVIKADPKLKRGLQRLPLISSLGRLVSRRFQLQQLRHEQAQLLP</sequence>
<dbReference type="EMBL" id="UINC01003915">
    <property type="protein sequence ID" value="SVA10307.1"/>
    <property type="molecule type" value="Genomic_DNA"/>
</dbReference>
<dbReference type="InterPro" id="IPR023404">
    <property type="entry name" value="rSAM_horseshoe"/>
</dbReference>
<keyword evidence="7" id="KW-0411">Iron-sulfur</keyword>
<organism evidence="9">
    <name type="scientific">marine metagenome</name>
    <dbReference type="NCBI Taxonomy" id="408172"/>
    <lineage>
        <taxon>unclassified sequences</taxon>
        <taxon>metagenomes</taxon>
        <taxon>ecological metagenomes</taxon>
    </lineage>
</organism>
<dbReference type="SUPFAM" id="SSF102114">
    <property type="entry name" value="Radical SAM enzymes"/>
    <property type="match status" value="1"/>
</dbReference>
<dbReference type="InterPro" id="IPR007197">
    <property type="entry name" value="rSAM"/>
</dbReference>
<dbReference type="InterPro" id="IPR051198">
    <property type="entry name" value="BchE-like"/>
</dbReference>
<dbReference type="PANTHER" id="PTHR43409">
    <property type="entry name" value="ANAEROBIC MAGNESIUM-PROTOPORPHYRIN IX MONOMETHYL ESTER CYCLASE-RELATED"/>
    <property type="match status" value="1"/>
</dbReference>
<evidence type="ECO:0000313" key="9">
    <source>
        <dbReference type="EMBL" id="SVA10307.1"/>
    </source>
</evidence>
<keyword evidence="3" id="KW-0808">Transferase</keyword>
<evidence type="ECO:0000256" key="2">
    <source>
        <dbReference type="ARBA" id="ARBA00022603"/>
    </source>
</evidence>
<feature type="domain" description="Radical SAM core" evidence="8">
    <location>
        <begin position="202"/>
        <end position="420"/>
    </location>
</feature>
<gene>
    <name evidence="9" type="ORF">METZ01_LOCUS63161</name>
</gene>
<evidence type="ECO:0000256" key="4">
    <source>
        <dbReference type="ARBA" id="ARBA00022691"/>
    </source>
</evidence>
<dbReference type="InterPro" id="IPR034466">
    <property type="entry name" value="Methyltransferase_Class_B"/>
</dbReference>
<dbReference type="GO" id="GO:0046872">
    <property type="term" value="F:metal ion binding"/>
    <property type="evidence" value="ECO:0007669"/>
    <property type="project" value="UniProtKB-KW"/>
</dbReference>
<accession>A0A381T6K4</accession>